<keyword evidence="5" id="KW-0175">Coiled coil</keyword>
<evidence type="ECO:0000256" key="4">
    <source>
        <dbReference type="RuleBase" id="RU364012"/>
    </source>
</evidence>
<organism evidence="7">
    <name type="scientific">Picea sitchensis</name>
    <name type="common">Sitka spruce</name>
    <name type="synonym">Pinus sitchensis</name>
    <dbReference type="NCBI Taxonomy" id="3332"/>
    <lineage>
        <taxon>Eukaryota</taxon>
        <taxon>Viridiplantae</taxon>
        <taxon>Streptophyta</taxon>
        <taxon>Embryophyta</taxon>
        <taxon>Tracheophyta</taxon>
        <taxon>Spermatophyta</taxon>
        <taxon>Pinopsida</taxon>
        <taxon>Pinidae</taxon>
        <taxon>Conifers I</taxon>
        <taxon>Pinales</taxon>
        <taxon>Pinaceae</taxon>
        <taxon>Picea</taxon>
    </lineage>
</organism>
<keyword evidence="2 4" id="KW-0221">Differentiation</keyword>
<accession>A9NX48</accession>
<evidence type="ECO:0000256" key="2">
    <source>
        <dbReference type="ARBA" id="ARBA00022782"/>
    </source>
</evidence>
<evidence type="ECO:0000256" key="3">
    <source>
        <dbReference type="ARBA" id="ARBA00023089"/>
    </source>
</evidence>
<dbReference type="PANTHER" id="PTHR31791:SF4">
    <property type="entry name" value="FRIGIDA-LIKE PROTEIN 3"/>
    <property type="match status" value="1"/>
</dbReference>
<feature type="coiled-coil region" evidence="5">
    <location>
        <begin position="1"/>
        <end position="106"/>
    </location>
</feature>
<dbReference type="AlphaFoldDB" id="A9NX48"/>
<feature type="region of interest" description="Disordered" evidence="6">
    <location>
        <begin position="385"/>
        <end position="428"/>
    </location>
</feature>
<evidence type="ECO:0000256" key="5">
    <source>
        <dbReference type="SAM" id="Coils"/>
    </source>
</evidence>
<dbReference type="PANTHER" id="PTHR31791">
    <property type="entry name" value="FRIGIDA-LIKE PROTEIN 3-RELATED"/>
    <property type="match status" value="1"/>
</dbReference>
<evidence type="ECO:0000313" key="8">
    <source>
        <dbReference type="EMBL" id="ACN40848.1"/>
    </source>
</evidence>
<proteinExistence type="evidence at transcript level"/>
<evidence type="ECO:0000313" key="7">
    <source>
        <dbReference type="EMBL" id="ABK25209.1"/>
    </source>
</evidence>
<protein>
    <recommendedName>
        <fullName evidence="4">FRIGIDA-like protein</fullName>
    </recommendedName>
</protein>
<reference evidence="8" key="2">
    <citation type="submission" date="2009-02" db="EMBL/GenBank/DDBJ databases">
        <title>Full length sequence-verified cDNA sequences from Sitka spruce (Picea sitchensis).</title>
        <authorList>
            <person name="Reid K.E."/>
            <person name="Liao N."/>
            <person name="Ralph S."/>
            <person name="Kolosova N."/>
            <person name="Oddy C."/>
            <person name="Moore R."/>
            <person name="Mayo M."/>
            <person name="Wagner S."/>
            <person name="King J."/>
            <person name="Yanchuk A."/>
            <person name="Holt R."/>
            <person name="Jones S."/>
            <person name="Marra M."/>
            <person name="Ritland C.E."/>
            <person name="Ritland K."/>
            <person name="Bohlmann J."/>
        </authorList>
    </citation>
    <scope>NUCLEOTIDE SEQUENCE</scope>
    <source>
        <tissue evidence="8">Bark</tissue>
    </source>
</reference>
<evidence type="ECO:0000256" key="1">
    <source>
        <dbReference type="ARBA" id="ARBA00008956"/>
    </source>
</evidence>
<dbReference type="InterPro" id="IPR012474">
    <property type="entry name" value="Frigida"/>
</dbReference>
<reference evidence="7" key="1">
    <citation type="journal article" date="2008" name="BMC Genomics">
        <title>A conifer genomics resource of 200,000 spruce (Picea spp.) ESTs and 6,464 high-quality, sequence-finished full-length cDNAs for Sitka spruce (Picea sitchensis).</title>
        <authorList>
            <person name="Ralph S.G."/>
            <person name="Chun H.J."/>
            <person name="Kolosova N."/>
            <person name="Cooper D."/>
            <person name="Oddy C."/>
            <person name="Ritland C.E."/>
            <person name="Kirkpatrick R."/>
            <person name="Moore R."/>
            <person name="Barber S."/>
            <person name="Holt R.A."/>
            <person name="Jones S.J."/>
            <person name="Marra M.A."/>
            <person name="Douglas C.J."/>
            <person name="Ritland K."/>
            <person name="Bohlmann J."/>
        </authorList>
    </citation>
    <scope>NUCLEOTIDE SEQUENCE</scope>
    <source>
        <tissue evidence="7">Bark</tissue>
    </source>
</reference>
<dbReference type="Pfam" id="PF07899">
    <property type="entry name" value="Frigida"/>
    <property type="match status" value="1"/>
</dbReference>
<feature type="compositionally biased region" description="Low complexity" evidence="6">
    <location>
        <begin position="495"/>
        <end position="505"/>
    </location>
</feature>
<evidence type="ECO:0000256" key="6">
    <source>
        <dbReference type="SAM" id="MobiDB-lite"/>
    </source>
</evidence>
<feature type="region of interest" description="Disordered" evidence="6">
    <location>
        <begin position="486"/>
        <end position="505"/>
    </location>
</feature>
<dbReference type="GO" id="GO:0030154">
    <property type="term" value="P:cell differentiation"/>
    <property type="evidence" value="ECO:0007669"/>
    <property type="project" value="UniProtKB-KW"/>
</dbReference>
<dbReference type="EMBL" id="BT071385">
    <property type="protein sequence ID" value="ACN40848.1"/>
    <property type="molecule type" value="mRNA"/>
</dbReference>
<keyword evidence="3 4" id="KW-0287">Flowering</keyword>
<comment type="similarity">
    <text evidence="1 4">Belongs to the Frigida family.</text>
</comment>
<sequence>MDSMEADKQRLEEAFTVLDTQRAVLEKCTLQWKELTDHYASLEQSLQKKFEELAEKEKSLELKTKETEELLDKREQSIESNEETYIARLEEQKTSALAAIESGKSESGLKFLCEKMDAEGLWKFIVEHRKDVTALRAELPSALESAIDPARLVLQALEGFYDKGSGKTEKKDSGLADQRRACSLLLESLLPLLADPIMGAERPLVSPSTKERARVIANEWKSRIDVDADPANAAKPLEVQAFLQLVATFGIAAEFPKDDLCKLVLAVSWRRQIPKLCGALALIEKMPDIVEDLINKGKQVEAVYFAHAAGLFEKFPPVPLLKAYLKNSKKATLATLKSGNNSAAVNEANTKELTALRTVIKCIEEHNLESLFPINSLQSRVADLEKKRAERKKSGGSLKSQNKRSRSNAGGSGAHMPPAKAGKAPNAYASSNISDRNYYRPSDMVQYPVGAVASYNLPGQSNYDRSSQAIYSSSYGGGSRSPATLSKGYAYPNPSDDLGGSLRGSGSYNASANYNSYHFGSGVPPPGYQSSYMQ</sequence>
<keyword evidence="4" id="KW-0217">Developmental protein</keyword>
<dbReference type="EMBL" id="EF085913">
    <property type="protein sequence ID" value="ABK25209.1"/>
    <property type="molecule type" value="mRNA"/>
</dbReference>
<name>A9NX48_PICSI</name>